<protein>
    <submittedName>
        <fullName evidence="3">TrmB family transcriptional regulator</fullName>
    </submittedName>
</protein>
<dbReference type="Proteomes" id="UP000265692">
    <property type="component" value="Unassembled WGS sequence"/>
</dbReference>
<dbReference type="InterPro" id="IPR036390">
    <property type="entry name" value="WH_DNA-bd_sf"/>
</dbReference>
<dbReference type="OrthoDB" id="1493540at2"/>
<reference evidence="3 4" key="1">
    <citation type="submission" date="2018-08" db="EMBL/GenBank/DDBJ databases">
        <title>Lysinibacillus sp. YLB-03 draft genome sequence.</title>
        <authorList>
            <person name="Yu L."/>
        </authorList>
    </citation>
    <scope>NUCLEOTIDE SEQUENCE [LARGE SCALE GENOMIC DNA]</scope>
    <source>
        <strain evidence="3 4">YLB-03</strain>
    </source>
</reference>
<dbReference type="InterPro" id="IPR002831">
    <property type="entry name" value="Tscrpt_reg_TrmB_N"/>
</dbReference>
<dbReference type="InterPro" id="IPR021586">
    <property type="entry name" value="Tscrpt_reg_TrmB_C"/>
</dbReference>
<dbReference type="PANTHER" id="PTHR34293:SF1">
    <property type="entry name" value="HTH-TYPE TRANSCRIPTIONAL REGULATOR TRMBL2"/>
    <property type="match status" value="1"/>
</dbReference>
<dbReference type="Pfam" id="PF01978">
    <property type="entry name" value="TrmB"/>
    <property type="match status" value="1"/>
</dbReference>
<dbReference type="CDD" id="cd09124">
    <property type="entry name" value="PLDc_like_TrmB_middle"/>
    <property type="match status" value="1"/>
</dbReference>
<evidence type="ECO:0000259" key="1">
    <source>
        <dbReference type="Pfam" id="PF01978"/>
    </source>
</evidence>
<dbReference type="AlphaFoldDB" id="A0A396S4U6"/>
<dbReference type="Gene3D" id="1.10.10.10">
    <property type="entry name" value="Winged helix-like DNA-binding domain superfamily/Winged helix DNA-binding domain"/>
    <property type="match status" value="1"/>
</dbReference>
<proteinExistence type="predicted"/>
<feature type="domain" description="Transcription regulator TrmB C-terminal" evidence="2">
    <location>
        <begin position="111"/>
        <end position="226"/>
    </location>
</feature>
<dbReference type="InterPro" id="IPR036388">
    <property type="entry name" value="WH-like_DNA-bd_sf"/>
</dbReference>
<feature type="domain" description="Transcription regulator TrmB N-terminal" evidence="1">
    <location>
        <begin position="8"/>
        <end position="75"/>
    </location>
</feature>
<comment type="caution">
    <text evidence="3">The sequence shown here is derived from an EMBL/GenBank/DDBJ whole genome shotgun (WGS) entry which is preliminary data.</text>
</comment>
<evidence type="ECO:0000259" key="2">
    <source>
        <dbReference type="Pfam" id="PF11495"/>
    </source>
</evidence>
<gene>
    <name evidence="3" type="ORF">D1B33_14330</name>
</gene>
<evidence type="ECO:0000313" key="4">
    <source>
        <dbReference type="Proteomes" id="UP000265692"/>
    </source>
</evidence>
<dbReference type="EMBL" id="QWEI01000009">
    <property type="protein sequence ID" value="RHW33981.1"/>
    <property type="molecule type" value="Genomic_DNA"/>
</dbReference>
<dbReference type="SUPFAM" id="SSF46785">
    <property type="entry name" value="Winged helix' DNA-binding domain"/>
    <property type="match status" value="1"/>
</dbReference>
<accession>A0A396S4U6</accession>
<evidence type="ECO:0000313" key="3">
    <source>
        <dbReference type="EMBL" id="RHW33981.1"/>
    </source>
</evidence>
<keyword evidence="4" id="KW-1185">Reference proteome</keyword>
<dbReference type="InterPro" id="IPR051797">
    <property type="entry name" value="TrmB-like"/>
</dbReference>
<dbReference type="Pfam" id="PF11495">
    <property type="entry name" value="Regulator_TrmB"/>
    <property type="match status" value="1"/>
</dbReference>
<dbReference type="PANTHER" id="PTHR34293">
    <property type="entry name" value="HTH-TYPE TRANSCRIPTIONAL REGULATOR TRMBL2"/>
    <property type="match status" value="1"/>
</dbReference>
<organism evidence="3 4">
    <name type="scientific">Ureibacillus yapensis</name>
    <dbReference type="NCBI Taxonomy" id="2304605"/>
    <lineage>
        <taxon>Bacteria</taxon>
        <taxon>Bacillati</taxon>
        <taxon>Bacillota</taxon>
        <taxon>Bacilli</taxon>
        <taxon>Bacillales</taxon>
        <taxon>Caryophanaceae</taxon>
        <taxon>Ureibacillus</taxon>
    </lineage>
</organism>
<sequence>MKDLIQQLKNMNFNEYEAKAYISLVKLGTVSAYQVSKDSGVPRARIYEILDVLAEKGIVIKEEIDETMQYSPLPVDVFLQKVQSTWSQNFNDISKSLKEMESSENVPTNRVMTIKDQETIISYCQALLKKATKRIIISLWDDMYEVLKEDLEEAAKRVDIKGITINVENPISKLDTHRPTQYTQASTTEHWFILSIDAQEMIYGPSLESRNLAFYTDDPVHIYLLENYIWHDVLVNRIVKSSNEDFDQWISVERRMFFEN</sequence>
<name>A0A396S4U6_9BACL</name>